<comment type="caution">
    <text evidence="2">The sequence shown here is derived from an EMBL/GenBank/DDBJ whole genome shotgun (WGS) entry which is preliminary data.</text>
</comment>
<gene>
    <name evidence="2" type="ORF">XENORESO_019047</name>
</gene>
<keyword evidence="3" id="KW-1185">Reference proteome</keyword>
<feature type="compositionally biased region" description="Polar residues" evidence="1">
    <location>
        <begin position="18"/>
        <end position="27"/>
    </location>
</feature>
<dbReference type="EMBL" id="JAHRIM010026917">
    <property type="protein sequence ID" value="MEQ2264091.1"/>
    <property type="molecule type" value="Genomic_DNA"/>
</dbReference>
<evidence type="ECO:0000313" key="2">
    <source>
        <dbReference type="EMBL" id="MEQ2264091.1"/>
    </source>
</evidence>
<sequence>MGGPKPFQEREQPKTLPDTKTGTQSQSHIPTLIRIPKNTHAPNVKTHNNGCCTLINIPHTYSILPGPGADTPEGQPAPGPRWWFPSFRGGDRQIAPAPAQTSAGTARNRSVCSFFSSISPPLSPSLPFVLCFLQFFPCRFHLVSVK</sequence>
<dbReference type="Proteomes" id="UP001444071">
    <property type="component" value="Unassembled WGS sequence"/>
</dbReference>
<evidence type="ECO:0000256" key="1">
    <source>
        <dbReference type="SAM" id="MobiDB-lite"/>
    </source>
</evidence>
<reference evidence="2 3" key="1">
    <citation type="submission" date="2021-06" db="EMBL/GenBank/DDBJ databases">
        <authorList>
            <person name="Palmer J.M."/>
        </authorList>
    </citation>
    <scope>NUCLEOTIDE SEQUENCE [LARGE SCALE GENOMIC DNA]</scope>
    <source>
        <strain evidence="2 3">XR_2019</strain>
        <tissue evidence="2">Muscle</tissue>
    </source>
</reference>
<accession>A0ABV0W3Q0</accession>
<protein>
    <submittedName>
        <fullName evidence="2">Uncharacterized protein</fullName>
    </submittedName>
</protein>
<name>A0ABV0W3Q0_9TELE</name>
<evidence type="ECO:0000313" key="3">
    <source>
        <dbReference type="Proteomes" id="UP001444071"/>
    </source>
</evidence>
<feature type="region of interest" description="Disordered" evidence="1">
    <location>
        <begin position="1"/>
        <end position="27"/>
    </location>
</feature>
<organism evidence="2 3">
    <name type="scientific">Xenotaenia resolanae</name>
    <dbReference type="NCBI Taxonomy" id="208358"/>
    <lineage>
        <taxon>Eukaryota</taxon>
        <taxon>Metazoa</taxon>
        <taxon>Chordata</taxon>
        <taxon>Craniata</taxon>
        <taxon>Vertebrata</taxon>
        <taxon>Euteleostomi</taxon>
        <taxon>Actinopterygii</taxon>
        <taxon>Neopterygii</taxon>
        <taxon>Teleostei</taxon>
        <taxon>Neoteleostei</taxon>
        <taxon>Acanthomorphata</taxon>
        <taxon>Ovalentaria</taxon>
        <taxon>Atherinomorphae</taxon>
        <taxon>Cyprinodontiformes</taxon>
        <taxon>Goodeidae</taxon>
        <taxon>Xenotaenia</taxon>
    </lineage>
</organism>
<proteinExistence type="predicted"/>